<dbReference type="GO" id="GO:0046872">
    <property type="term" value="F:metal ion binding"/>
    <property type="evidence" value="ECO:0007669"/>
    <property type="project" value="UniProtKB-KW"/>
</dbReference>
<dbReference type="InterPro" id="IPR037272">
    <property type="entry name" value="SNS_sf"/>
</dbReference>
<dbReference type="InterPro" id="IPR000175">
    <property type="entry name" value="Na/ntran_symport"/>
</dbReference>
<dbReference type="GO" id="GO:0051378">
    <property type="term" value="F:serotonin binding"/>
    <property type="evidence" value="ECO:0007669"/>
    <property type="project" value="TreeGrafter"/>
</dbReference>
<comment type="similarity">
    <text evidence="7">Belongs to the sodium:neurotransmitter symporter (SNF) (TC 2.A.22) family.</text>
</comment>
<keyword evidence="4 8" id="KW-1133">Transmembrane helix</keyword>
<keyword evidence="6" id="KW-0479">Metal-binding</keyword>
<dbReference type="PROSITE" id="PS50267">
    <property type="entry name" value="NA_NEUROTRAN_SYMP_3"/>
    <property type="match status" value="1"/>
</dbReference>
<dbReference type="GO" id="GO:0043005">
    <property type="term" value="C:neuron projection"/>
    <property type="evidence" value="ECO:0007669"/>
    <property type="project" value="TreeGrafter"/>
</dbReference>
<keyword evidence="3 7" id="KW-0812">Transmembrane</keyword>
<evidence type="ECO:0000256" key="8">
    <source>
        <dbReference type="SAM" id="Phobius"/>
    </source>
</evidence>
<feature type="binding site" evidence="6">
    <location>
        <position position="167"/>
    </location>
    <ligand>
        <name>Na(+)</name>
        <dbReference type="ChEBI" id="CHEBI:29101"/>
        <label>1</label>
    </ligand>
</feature>
<keyword evidence="7" id="KW-0769">Symport</keyword>
<sequence>MKHNTPTTISNVNNQSEQSVYYITDNQLRNQQSQYCLPSHIQLKSKNIIEEKTPSNNQSIQLSSSQLTEQESLHENVTMNTLNEKLIIPLNNQLNSKFNYTINENLYTNSSNDVIHDNDNKCITVEYEKVLNNDDEIPTIQSNNKMTSKNLRETWDSKIDFLLAVIGFAVDLGNIWRFPFICYRNGGGAFLIPYLVMYIFGGLPLFLP</sequence>
<dbReference type="SUPFAM" id="SSF161070">
    <property type="entry name" value="SNF-like"/>
    <property type="match status" value="1"/>
</dbReference>
<evidence type="ECO:0000256" key="4">
    <source>
        <dbReference type="ARBA" id="ARBA00022989"/>
    </source>
</evidence>
<dbReference type="Pfam" id="PF00209">
    <property type="entry name" value="SNF"/>
    <property type="match status" value="1"/>
</dbReference>
<evidence type="ECO:0000256" key="5">
    <source>
        <dbReference type="ARBA" id="ARBA00023136"/>
    </source>
</evidence>
<feature type="binding site" evidence="6">
    <location>
        <position position="174"/>
    </location>
    <ligand>
        <name>Na(+)</name>
        <dbReference type="ChEBI" id="CHEBI:29101"/>
        <label>1</label>
    </ligand>
</feature>
<dbReference type="GO" id="GO:0098793">
    <property type="term" value="C:presynapse"/>
    <property type="evidence" value="ECO:0007669"/>
    <property type="project" value="GOC"/>
</dbReference>
<dbReference type="EMBL" id="AY815138">
    <property type="protein sequence ID" value="AAW26870.1"/>
    <property type="molecule type" value="mRNA"/>
</dbReference>
<evidence type="ECO:0000256" key="1">
    <source>
        <dbReference type="ARBA" id="ARBA00004141"/>
    </source>
</evidence>
<protein>
    <recommendedName>
        <fullName evidence="7">Transporter</fullName>
    </recommendedName>
</protein>
<keyword evidence="5 8" id="KW-0472">Membrane</keyword>
<organism evidence="9">
    <name type="scientific">Schistosoma japonicum</name>
    <name type="common">Blood fluke</name>
    <dbReference type="NCBI Taxonomy" id="6182"/>
    <lineage>
        <taxon>Eukaryota</taxon>
        <taxon>Metazoa</taxon>
        <taxon>Spiralia</taxon>
        <taxon>Lophotrochozoa</taxon>
        <taxon>Platyhelminthes</taxon>
        <taxon>Trematoda</taxon>
        <taxon>Digenea</taxon>
        <taxon>Strigeidida</taxon>
        <taxon>Schistosomatoidea</taxon>
        <taxon>Schistosomatidae</taxon>
        <taxon>Schistosoma</taxon>
    </lineage>
</organism>
<evidence type="ECO:0000313" key="9">
    <source>
        <dbReference type="EMBL" id="AAW26870.1"/>
    </source>
</evidence>
<keyword evidence="6" id="KW-0915">Sodium</keyword>
<feature type="binding site" evidence="6">
    <location>
        <position position="170"/>
    </location>
    <ligand>
        <name>Na(+)</name>
        <dbReference type="ChEBI" id="CHEBI:29101"/>
        <label>1</label>
    </ligand>
</feature>
<feature type="transmembrane region" description="Helical" evidence="8">
    <location>
        <begin position="188"/>
        <end position="207"/>
    </location>
</feature>
<dbReference type="GO" id="GO:0005335">
    <property type="term" value="F:serotonin:sodium:chloride symporter activity"/>
    <property type="evidence" value="ECO:0007669"/>
    <property type="project" value="TreeGrafter"/>
</dbReference>
<comment type="subcellular location">
    <subcellularLocation>
        <location evidence="1">Membrane</location>
        <topology evidence="1">Multi-pass membrane protein</topology>
    </subcellularLocation>
</comment>
<accession>Q5DBD6</accession>
<evidence type="ECO:0000256" key="7">
    <source>
        <dbReference type="RuleBase" id="RU003732"/>
    </source>
</evidence>
<evidence type="ECO:0000256" key="2">
    <source>
        <dbReference type="ARBA" id="ARBA00022448"/>
    </source>
</evidence>
<dbReference type="AlphaFoldDB" id="Q5DBD6"/>
<reference evidence="9" key="1">
    <citation type="submission" date="2004-11" db="EMBL/GenBank/DDBJ databases">
        <title>The full-length cDNA sequences of Schistosoma japonicum genes.</title>
        <authorList>
            <person name="Han Z."/>
        </authorList>
    </citation>
    <scope>NUCLEOTIDE SEQUENCE</scope>
</reference>
<reference evidence="9" key="2">
    <citation type="journal article" date="2006" name="PLoS Pathog.">
        <title>New perspectives on host-parasite interplay by comparative transcriptomic and proteomic analyses of Schistosoma japonicum.</title>
        <authorList>
            <person name="Liu F."/>
            <person name="Lu J."/>
            <person name="Hu W."/>
            <person name="Wang S.Y."/>
            <person name="Cui S.J."/>
            <person name="Chi M."/>
            <person name="Yan Q."/>
            <person name="Wang X.R."/>
            <person name="Song H.D."/>
            <person name="Xu X.N."/>
            <person name="Wang J.J."/>
            <person name="Zhang X.L."/>
            <person name="Zhang X."/>
            <person name="Wang Z.Q."/>
            <person name="Xue C.L."/>
            <person name="Brindley P.J."/>
            <person name="McManus D.P."/>
            <person name="Yang P.Y."/>
            <person name="Feng Z."/>
            <person name="Chen Z."/>
            <person name="Han Z.G."/>
        </authorList>
    </citation>
    <scope>NUCLEOTIDE SEQUENCE</scope>
</reference>
<evidence type="ECO:0000256" key="3">
    <source>
        <dbReference type="ARBA" id="ARBA00022692"/>
    </source>
</evidence>
<feature type="binding site" evidence="6">
    <location>
        <position position="169"/>
    </location>
    <ligand>
        <name>Na(+)</name>
        <dbReference type="ChEBI" id="CHEBI:29101"/>
        <label>1</label>
    </ligand>
</feature>
<dbReference type="PANTHER" id="PTHR11616">
    <property type="entry name" value="SODIUM/CHLORIDE DEPENDENT TRANSPORTER"/>
    <property type="match status" value="1"/>
</dbReference>
<evidence type="ECO:0000256" key="6">
    <source>
        <dbReference type="PIRSR" id="PIRSR600175-1"/>
    </source>
</evidence>
<dbReference type="PROSITE" id="PS00610">
    <property type="entry name" value="NA_NEUROTRAN_SYMP_1"/>
    <property type="match status" value="1"/>
</dbReference>
<dbReference type="PANTHER" id="PTHR11616:SF279">
    <property type="entry name" value="SODIUM-DEPENDENT SEROTONIN TRANSPORTER"/>
    <property type="match status" value="1"/>
</dbReference>
<name>Q5DBD6_SCHJA</name>
<keyword evidence="2 7" id="KW-0813">Transport</keyword>
<dbReference type="GO" id="GO:0006865">
    <property type="term" value="P:amino acid transport"/>
    <property type="evidence" value="ECO:0007669"/>
    <property type="project" value="TreeGrafter"/>
</dbReference>
<dbReference type="PRINTS" id="PR00176">
    <property type="entry name" value="NANEUSMPORT"/>
</dbReference>
<proteinExistence type="evidence at transcript level"/>
<dbReference type="GO" id="GO:0005886">
    <property type="term" value="C:plasma membrane"/>
    <property type="evidence" value="ECO:0007669"/>
    <property type="project" value="TreeGrafter"/>
</dbReference>